<sequence length="99" mass="11703">MLSGKSFRLSFFVVVFQLINESRLKYKLIFFFFYGLSDRIKDTAYPDLRDMRRMKFLKPDDPTFQAAERLAYDYAAVNGLHRPVIFADPGRWQHDVSKA</sequence>
<dbReference type="AlphaFoldDB" id="A0A0A3Z9I1"/>
<proteinExistence type="predicted"/>
<accession>A0A0A3Z9I1</accession>
<evidence type="ECO:0000313" key="2">
    <source>
        <dbReference type="Proteomes" id="UP000030351"/>
    </source>
</evidence>
<evidence type="ECO:0000313" key="1">
    <source>
        <dbReference type="EMBL" id="KGT94439.1"/>
    </source>
</evidence>
<reference evidence="1 2" key="1">
    <citation type="submission" date="2014-10" db="EMBL/GenBank/DDBJ databases">
        <title>Genome sequence of Erwinia typographi M043b.</title>
        <authorList>
            <person name="Chan K.-G."/>
            <person name="Tan W.-S."/>
        </authorList>
    </citation>
    <scope>NUCLEOTIDE SEQUENCE [LARGE SCALE GENOMIC DNA]</scope>
    <source>
        <strain evidence="1 2">M043b</strain>
    </source>
</reference>
<comment type="caution">
    <text evidence="1">The sequence shown here is derived from an EMBL/GenBank/DDBJ whole genome shotgun (WGS) entry which is preliminary data.</text>
</comment>
<gene>
    <name evidence="1" type="ORF">NG99_07360</name>
</gene>
<protein>
    <submittedName>
        <fullName evidence="1">Uncharacterized protein</fullName>
    </submittedName>
</protein>
<dbReference type="RefSeq" id="WP_034890322.1">
    <property type="nucleotide sequence ID" value="NZ_JRUQ01000027.1"/>
</dbReference>
<dbReference type="EMBL" id="JRUQ01000027">
    <property type="protein sequence ID" value="KGT94439.1"/>
    <property type="molecule type" value="Genomic_DNA"/>
</dbReference>
<organism evidence="1 2">
    <name type="scientific">Erwinia typographi</name>
    <dbReference type="NCBI Taxonomy" id="371042"/>
    <lineage>
        <taxon>Bacteria</taxon>
        <taxon>Pseudomonadati</taxon>
        <taxon>Pseudomonadota</taxon>
        <taxon>Gammaproteobacteria</taxon>
        <taxon>Enterobacterales</taxon>
        <taxon>Erwiniaceae</taxon>
        <taxon>Erwinia</taxon>
    </lineage>
</organism>
<dbReference type="STRING" id="371042.NG99_07360"/>
<name>A0A0A3Z9I1_9GAMM</name>
<dbReference type="Proteomes" id="UP000030351">
    <property type="component" value="Unassembled WGS sequence"/>
</dbReference>
<keyword evidence="2" id="KW-1185">Reference proteome</keyword>